<dbReference type="OrthoDB" id="9807329at2"/>
<dbReference type="InterPro" id="IPR040921">
    <property type="entry name" value="Peptidase_S66C"/>
</dbReference>
<dbReference type="PANTHER" id="PTHR30237:SF5">
    <property type="entry name" value="CARBOXYPEPTIDASE VC_A0337-RELATED"/>
    <property type="match status" value="1"/>
</dbReference>
<dbReference type="Pfam" id="PF17676">
    <property type="entry name" value="Peptidase_S66C"/>
    <property type="match status" value="1"/>
</dbReference>
<evidence type="ECO:0000313" key="5">
    <source>
        <dbReference type="EMBL" id="RYB95299.1"/>
    </source>
</evidence>
<keyword evidence="5" id="KW-0645">Protease</keyword>
<protein>
    <submittedName>
        <fullName evidence="5">LD-carboxypeptidase</fullName>
    </submittedName>
</protein>
<dbReference type="AlphaFoldDB" id="A0A4Q2S4N3"/>
<reference evidence="5 6" key="1">
    <citation type="submission" date="2019-01" db="EMBL/GenBank/DDBJ databases">
        <title>Novel species of Nocardioides.</title>
        <authorList>
            <person name="Liu Q."/>
            <person name="Xin Y.-H."/>
        </authorList>
    </citation>
    <scope>NUCLEOTIDE SEQUENCE [LARGE SCALE GENOMIC DNA]</scope>
    <source>
        <strain evidence="5 6">CGMCC 4.6882</strain>
    </source>
</reference>
<evidence type="ECO:0000259" key="3">
    <source>
        <dbReference type="Pfam" id="PF02016"/>
    </source>
</evidence>
<evidence type="ECO:0000256" key="1">
    <source>
        <dbReference type="ARBA" id="ARBA00010233"/>
    </source>
</evidence>
<dbReference type="Gene3D" id="3.50.30.60">
    <property type="entry name" value="LD-carboxypeptidase A C-terminal domain-like"/>
    <property type="match status" value="1"/>
</dbReference>
<dbReference type="InterPro" id="IPR003507">
    <property type="entry name" value="S66_fam"/>
</dbReference>
<name>A0A4Q2S4N3_9ACTN</name>
<dbReference type="PIRSF" id="PIRSF028757">
    <property type="entry name" value="LD-carboxypeptidase"/>
    <property type="match status" value="1"/>
</dbReference>
<keyword evidence="2" id="KW-0378">Hydrolase</keyword>
<dbReference type="CDD" id="cd07062">
    <property type="entry name" value="Peptidase_S66_mccF_like"/>
    <property type="match status" value="1"/>
</dbReference>
<comment type="similarity">
    <text evidence="1">Belongs to the peptidase S66 family.</text>
</comment>
<dbReference type="RefSeq" id="WP_129400639.1">
    <property type="nucleotide sequence ID" value="NZ_SDWT01000001.1"/>
</dbReference>
<dbReference type="SUPFAM" id="SSF141986">
    <property type="entry name" value="LD-carboxypeptidase A C-terminal domain-like"/>
    <property type="match status" value="1"/>
</dbReference>
<dbReference type="InterPro" id="IPR027461">
    <property type="entry name" value="Carboxypeptidase_A_C_sf"/>
</dbReference>
<organism evidence="5 6">
    <name type="scientific">Nocardioides oleivorans</name>
    <dbReference type="NCBI Taxonomy" id="273676"/>
    <lineage>
        <taxon>Bacteria</taxon>
        <taxon>Bacillati</taxon>
        <taxon>Actinomycetota</taxon>
        <taxon>Actinomycetes</taxon>
        <taxon>Propionibacteriales</taxon>
        <taxon>Nocardioidaceae</taxon>
        <taxon>Nocardioides</taxon>
    </lineage>
</organism>
<dbReference type="InterPro" id="IPR027478">
    <property type="entry name" value="LdcA_N"/>
</dbReference>
<proteinExistence type="inferred from homology"/>
<feature type="domain" description="LD-carboxypeptidase C-terminal" evidence="4">
    <location>
        <begin position="205"/>
        <end position="324"/>
    </location>
</feature>
<gene>
    <name evidence="5" type="ORF">EUA93_13695</name>
</gene>
<keyword evidence="6" id="KW-1185">Reference proteome</keyword>
<evidence type="ECO:0000313" key="6">
    <source>
        <dbReference type="Proteomes" id="UP000294071"/>
    </source>
</evidence>
<dbReference type="SUPFAM" id="SSF52317">
    <property type="entry name" value="Class I glutamine amidotransferase-like"/>
    <property type="match status" value="1"/>
</dbReference>
<comment type="caution">
    <text evidence="5">The sequence shown here is derived from an EMBL/GenBank/DDBJ whole genome shotgun (WGS) entry which is preliminary data.</text>
</comment>
<dbReference type="InterPro" id="IPR029062">
    <property type="entry name" value="Class_I_gatase-like"/>
</dbReference>
<dbReference type="InterPro" id="IPR040449">
    <property type="entry name" value="Peptidase_S66_N"/>
</dbReference>
<dbReference type="EMBL" id="SDWT01000001">
    <property type="protein sequence ID" value="RYB95299.1"/>
    <property type="molecule type" value="Genomic_DNA"/>
</dbReference>
<evidence type="ECO:0000256" key="2">
    <source>
        <dbReference type="ARBA" id="ARBA00022801"/>
    </source>
</evidence>
<dbReference type="GO" id="GO:0004180">
    <property type="term" value="F:carboxypeptidase activity"/>
    <property type="evidence" value="ECO:0007669"/>
    <property type="project" value="UniProtKB-KW"/>
</dbReference>
<dbReference type="Proteomes" id="UP000294071">
    <property type="component" value="Unassembled WGS sequence"/>
</dbReference>
<keyword evidence="5" id="KW-0121">Carboxypeptidase</keyword>
<accession>A0A4Q2S4N3</accession>
<dbReference type="Gene3D" id="3.40.50.10740">
    <property type="entry name" value="Class I glutamine amidotransferase-like"/>
    <property type="match status" value="1"/>
</dbReference>
<sequence>MTQSVRFPRPLRPGDRIGVTSPSAGVAGAAATRIGFCIEWLRERGYDVVVGECMDGTGLTSAPAEQRAAELTRMLADPDIRCVLPPWGGETAIDLVDLIDYDLLADAEPTWLVGFSDLSTVLVPLATRLGWATLHGDNLADTPYDVPDGLLHWLDLASGEGPFVQRDSGVVTDWWRFEEDPRATTWKHVGTSRWELEGGGSLDVTGRLIGGCVETTANVAGTAYGDVRTWADGLDEPTIVYVEACEEDAVNICRYLHSLRLAGWFDRAVAALVGSTNAPDHPDLTQRGAVLDALGRLDLPIVWDLEIGHVPPHLPLVNGALARVVVDGETRQITQTLS</sequence>
<evidence type="ECO:0000259" key="4">
    <source>
        <dbReference type="Pfam" id="PF17676"/>
    </source>
</evidence>
<dbReference type="Pfam" id="PF02016">
    <property type="entry name" value="Peptidase_S66"/>
    <property type="match status" value="1"/>
</dbReference>
<dbReference type="PANTHER" id="PTHR30237">
    <property type="entry name" value="MURAMOYLTETRAPEPTIDE CARBOXYPEPTIDASE"/>
    <property type="match status" value="1"/>
</dbReference>
<feature type="domain" description="LD-carboxypeptidase N-terminal" evidence="3">
    <location>
        <begin position="17"/>
        <end position="136"/>
    </location>
</feature>